<evidence type="ECO:0000313" key="10">
    <source>
        <dbReference type="Proteomes" id="UP001385951"/>
    </source>
</evidence>
<dbReference type="PANTHER" id="PTHR24292">
    <property type="entry name" value="CYTOCHROME P450"/>
    <property type="match status" value="1"/>
</dbReference>
<evidence type="ECO:0000256" key="5">
    <source>
        <dbReference type="ARBA" id="ARBA00023002"/>
    </source>
</evidence>
<dbReference type="GO" id="GO:0004497">
    <property type="term" value="F:monooxygenase activity"/>
    <property type="evidence" value="ECO:0007669"/>
    <property type="project" value="UniProtKB-KW"/>
</dbReference>
<evidence type="ECO:0008006" key="11">
    <source>
        <dbReference type="Google" id="ProtNLM"/>
    </source>
</evidence>
<evidence type="ECO:0000256" key="4">
    <source>
        <dbReference type="ARBA" id="ARBA00022723"/>
    </source>
</evidence>
<dbReference type="Pfam" id="PF00067">
    <property type="entry name" value="p450"/>
    <property type="match status" value="2"/>
</dbReference>
<dbReference type="GO" id="GO:0020037">
    <property type="term" value="F:heme binding"/>
    <property type="evidence" value="ECO:0007669"/>
    <property type="project" value="InterPro"/>
</dbReference>
<evidence type="ECO:0000256" key="7">
    <source>
        <dbReference type="ARBA" id="ARBA00023033"/>
    </source>
</evidence>
<dbReference type="InterPro" id="IPR001128">
    <property type="entry name" value="Cyt_P450"/>
</dbReference>
<feature type="chain" id="PRO_5043384792" description="Cytochrome P450" evidence="8">
    <location>
        <begin position="20"/>
        <end position="476"/>
    </location>
</feature>
<sequence>MLTIEVLCTSLIALVVVKAVLDFWDGVKGINNHPGFRMLFSPSGAFSFAPRVPGLTMGRSAKYKLFDQFGVDIFSTVSVFPKKETCLAVADAAIIKEVMSNRFKFPKPVQQYEILMPFGPHIVASEHDEWKRYRKVSAPAFTEPNNKLVWNETVRIVEDLFQNVWGDQKVVTYDHALDITMPLALFVIGAAGFGRRIGWKDELIPPQGHKLTFKDALTIASHGALIKALVPNWALPLTKRTMDVKIAYEELELYMMEMINSRRSSETQEVKHDLLSGLLDASEGDFDEYSKLTDRELLALLALYQDEQERLYQELVNNFPDGRTPAYEDINKLTYVECIINETLRLFPPVMNVPKVSAEDTSFVTMNAAGEKVHVPVPAGTNLGLFIGDLHYNPRYWKDPFAFKPGGVRSCLGRRFAELENLVFLSMLVTRYKVDIKPEPQFANETFDERRERVLQYFVGLTTTPSRVPVVFTRRD</sequence>
<dbReference type="EMBL" id="JASBNA010000073">
    <property type="protein sequence ID" value="KAK7678317.1"/>
    <property type="molecule type" value="Genomic_DNA"/>
</dbReference>
<comment type="caution">
    <text evidence="9">The sequence shown here is derived from an EMBL/GenBank/DDBJ whole genome shotgun (WGS) entry which is preliminary data.</text>
</comment>
<evidence type="ECO:0000256" key="8">
    <source>
        <dbReference type="SAM" id="SignalP"/>
    </source>
</evidence>
<organism evidence="9 10">
    <name type="scientific">Cerrena zonata</name>
    <dbReference type="NCBI Taxonomy" id="2478898"/>
    <lineage>
        <taxon>Eukaryota</taxon>
        <taxon>Fungi</taxon>
        <taxon>Dikarya</taxon>
        <taxon>Basidiomycota</taxon>
        <taxon>Agaricomycotina</taxon>
        <taxon>Agaricomycetes</taxon>
        <taxon>Polyporales</taxon>
        <taxon>Cerrenaceae</taxon>
        <taxon>Cerrena</taxon>
    </lineage>
</organism>
<dbReference type="AlphaFoldDB" id="A0AAW0FGB7"/>
<keyword evidence="4" id="KW-0479">Metal-binding</keyword>
<comment type="similarity">
    <text evidence="2">Belongs to the cytochrome P450 family.</text>
</comment>
<evidence type="ECO:0000256" key="1">
    <source>
        <dbReference type="ARBA" id="ARBA00001971"/>
    </source>
</evidence>
<keyword evidence="5" id="KW-0560">Oxidoreductase</keyword>
<dbReference type="InterPro" id="IPR050476">
    <property type="entry name" value="Insect_CytP450_Detox"/>
</dbReference>
<feature type="signal peptide" evidence="8">
    <location>
        <begin position="1"/>
        <end position="19"/>
    </location>
</feature>
<keyword evidence="3" id="KW-0349">Heme</keyword>
<dbReference type="GO" id="GO:0016705">
    <property type="term" value="F:oxidoreductase activity, acting on paired donors, with incorporation or reduction of molecular oxygen"/>
    <property type="evidence" value="ECO:0007669"/>
    <property type="project" value="InterPro"/>
</dbReference>
<proteinExistence type="inferred from homology"/>
<evidence type="ECO:0000256" key="3">
    <source>
        <dbReference type="ARBA" id="ARBA00022617"/>
    </source>
</evidence>
<protein>
    <recommendedName>
        <fullName evidence="11">Cytochrome P450</fullName>
    </recommendedName>
</protein>
<accession>A0AAW0FGB7</accession>
<keyword evidence="8" id="KW-0732">Signal</keyword>
<dbReference type="GO" id="GO:0005506">
    <property type="term" value="F:iron ion binding"/>
    <property type="evidence" value="ECO:0007669"/>
    <property type="project" value="InterPro"/>
</dbReference>
<dbReference type="Gene3D" id="1.10.630.10">
    <property type="entry name" value="Cytochrome P450"/>
    <property type="match status" value="2"/>
</dbReference>
<keyword evidence="7" id="KW-0503">Monooxygenase</keyword>
<dbReference type="Proteomes" id="UP001385951">
    <property type="component" value="Unassembled WGS sequence"/>
</dbReference>
<evidence type="ECO:0000256" key="2">
    <source>
        <dbReference type="ARBA" id="ARBA00010617"/>
    </source>
</evidence>
<reference evidence="9 10" key="1">
    <citation type="submission" date="2022-09" db="EMBL/GenBank/DDBJ databases">
        <authorList>
            <person name="Palmer J.M."/>
        </authorList>
    </citation>
    <scope>NUCLEOTIDE SEQUENCE [LARGE SCALE GENOMIC DNA]</scope>
    <source>
        <strain evidence="9 10">DSM 7382</strain>
    </source>
</reference>
<dbReference type="PANTHER" id="PTHR24292:SF102">
    <property type="entry name" value="CYTOCHROME P450 FAMILY-RELATED"/>
    <property type="match status" value="1"/>
</dbReference>
<dbReference type="InterPro" id="IPR036396">
    <property type="entry name" value="Cyt_P450_sf"/>
</dbReference>
<name>A0AAW0FGB7_9APHY</name>
<evidence type="ECO:0000256" key="6">
    <source>
        <dbReference type="ARBA" id="ARBA00023004"/>
    </source>
</evidence>
<evidence type="ECO:0000313" key="9">
    <source>
        <dbReference type="EMBL" id="KAK7678317.1"/>
    </source>
</evidence>
<keyword evidence="10" id="KW-1185">Reference proteome</keyword>
<gene>
    <name evidence="9" type="ORF">QCA50_018665</name>
</gene>
<keyword evidence="6" id="KW-0408">Iron</keyword>
<comment type="cofactor">
    <cofactor evidence="1">
        <name>heme</name>
        <dbReference type="ChEBI" id="CHEBI:30413"/>
    </cofactor>
</comment>
<dbReference type="SUPFAM" id="SSF48264">
    <property type="entry name" value="Cytochrome P450"/>
    <property type="match status" value="1"/>
</dbReference>